<feature type="non-terminal residue" evidence="1">
    <location>
        <position position="59"/>
    </location>
</feature>
<dbReference type="Proteomes" id="UP001174909">
    <property type="component" value="Unassembled WGS sequence"/>
</dbReference>
<evidence type="ECO:0000313" key="1">
    <source>
        <dbReference type="EMBL" id="CAI8028802.1"/>
    </source>
</evidence>
<keyword evidence="2" id="KW-1185">Reference proteome</keyword>
<dbReference type="AlphaFoldDB" id="A0AA35SH36"/>
<dbReference type="EMBL" id="CASHTH010002363">
    <property type="protein sequence ID" value="CAI8028802.1"/>
    <property type="molecule type" value="Genomic_DNA"/>
</dbReference>
<organism evidence="1 2">
    <name type="scientific">Geodia barretti</name>
    <name type="common">Barrett's horny sponge</name>
    <dbReference type="NCBI Taxonomy" id="519541"/>
    <lineage>
        <taxon>Eukaryota</taxon>
        <taxon>Metazoa</taxon>
        <taxon>Porifera</taxon>
        <taxon>Demospongiae</taxon>
        <taxon>Heteroscleromorpha</taxon>
        <taxon>Tetractinellida</taxon>
        <taxon>Astrophorina</taxon>
        <taxon>Geodiidae</taxon>
        <taxon>Geodia</taxon>
    </lineage>
</organism>
<evidence type="ECO:0000313" key="2">
    <source>
        <dbReference type="Proteomes" id="UP001174909"/>
    </source>
</evidence>
<sequence length="59" mass="6544">DYRCWQNNSPLFPLCLSSLEFQRSGVDLTRPVVATCGSGERRNAGIIIPSPKRALLLLL</sequence>
<proteinExistence type="predicted"/>
<protein>
    <submittedName>
        <fullName evidence="1">Uncharacterized protein</fullName>
    </submittedName>
</protein>
<reference evidence="1" key="1">
    <citation type="submission" date="2023-03" db="EMBL/GenBank/DDBJ databases">
        <authorList>
            <person name="Steffen K."/>
            <person name="Cardenas P."/>
        </authorList>
    </citation>
    <scope>NUCLEOTIDE SEQUENCE</scope>
</reference>
<name>A0AA35SH36_GEOBA</name>
<comment type="caution">
    <text evidence="1">The sequence shown here is derived from an EMBL/GenBank/DDBJ whole genome shotgun (WGS) entry which is preliminary data.</text>
</comment>
<gene>
    <name evidence="1" type="ORF">GBAR_LOCUS16361</name>
</gene>
<accession>A0AA35SH36</accession>